<name>A0A3P9GYR8_ORYLA</name>
<accession>A0A3P9GYR8</accession>
<dbReference type="InterPro" id="IPR003598">
    <property type="entry name" value="Ig_sub2"/>
</dbReference>
<feature type="signal peptide" evidence="3">
    <location>
        <begin position="1"/>
        <end position="19"/>
    </location>
</feature>
<dbReference type="PROSITE" id="PS50835">
    <property type="entry name" value="IG_LIKE"/>
    <property type="match status" value="1"/>
</dbReference>
<dbReference type="AlphaFoldDB" id="A0A3P9GYR8"/>
<evidence type="ECO:0000256" key="3">
    <source>
        <dbReference type="SAM" id="SignalP"/>
    </source>
</evidence>
<feature type="chain" id="PRO_5018146367" evidence="3">
    <location>
        <begin position="20"/>
        <end position="206"/>
    </location>
</feature>
<dbReference type="PANTHER" id="PTHR14334:SF2">
    <property type="entry name" value="B-CELL ANTIGEN RECEPTOR COMPLEX-ASSOCIATED PROTEIN BETA CHAIN"/>
    <property type="match status" value="1"/>
</dbReference>
<evidence type="ECO:0000259" key="4">
    <source>
        <dbReference type="PROSITE" id="PS50835"/>
    </source>
</evidence>
<keyword evidence="2" id="KW-0472">Membrane</keyword>
<feature type="domain" description="Ig-like" evidence="4">
    <location>
        <begin position="31"/>
        <end position="107"/>
    </location>
</feature>
<keyword evidence="3" id="KW-0732">Signal</keyword>
<proteinExistence type="predicted"/>
<reference evidence="5 6" key="2">
    <citation type="submission" date="2017-04" db="EMBL/GenBank/DDBJ databases">
        <title>CpG methylation of centromeres and impact of large insertions on vertebrate speciation.</title>
        <authorList>
            <person name="Ichikawa K."/>
            <person name="Yoshimura J."/>
            <person name="Morishita S."/>
        </authorList>
    </citation>
    <scope>NUCLEOTIDE SEQUENCE</scope>
    <source>
        <strain evidence="5 6">HSOK</strain>
    </source>
</reference>
<reference key="1">
    <citation type="journal article" date="2007" name="Nature">
        <title>The medaka draft genome and insights into vertebrate genome evolution.</title>
        <authorList>
            <person name="Kasahara M."/>
            <person name="Naruse K."/>
            <person name="Sasaki S."/>
            <person name="Nakatani Y."/>
            <person name="Qu W."/>
            <person name="Ahsan B."/>
            <person name="Yamada T."/>
            <person name="Nagayasu Y."/>
            <person name="Doi K."/>
            <person name="Kasai Y."/>
            <person name="Jindo T."/>
            <person name="Kobayashi D."/>
            <person name="Shimada A."/>
            <person name="Toyoda A."/>
            <person name="Kuroki Y."/>
            <person name="Fujiyama A."/>
            <person name="Sasaki T."/>
            <person name="Shimizu A."/>
            <person name="Asakawa S."/>
            <person name="Shimizu N."/>
            <person name="Hashimoto S."/>
            <person name="Yang J."/>
            <person name="Lee Y."/>
            <person name="Matsushima K."/>
            <person name="Sugano S."/>
            <person name="Sakaizumi M."/>
            <person name="Narita T."/>
            <person name="Ohishi K."/>
            <person name="Haga S."/>
            <person name="Ohta F."/>
            <person name="Nomoto H."/>
            <person name="Nogata K."/>
            <person name="Morishita T."/>
            <person name="Endo T."/>
            <person name="Shin-I T."/>
            <person name="Takeda H."/>
            <person name="Morishita S."/>
            <person name="Kohara Y."/>
        </authorList>
    </citation>
    <scope>NUCLEOTIDE SEQUENCE [LARGE SCALE GENOMIC DNA]</scope>
    <source>
        <strain>Hd-rR</strain>
    </source>
</reference>
<dbReference type="InterPro" id="IPR007110">
    <property type="entry name" value="Ig-like_dom"/>
</dbReference>
<organism evidence="5 6">
    <name type="scientific">Oryzias latipes</name>
    <name type="common">Japanese rice fish</name>
    <name type="synonym">Japanese killifish</name>
    <dbReference type="NCBI Taxonomy" id="8090"/>
    <lineage>
        <taxon>Eukaryota</taxon>
        <taxon>Metazoa</taxon>
        <taxon>Chordata</taxon>
        <taxon>Craniata</taxon>
        <taxon>Vertebrata</taxon>
        <taxon>Euteleostomi</taxon>
        <taxon>Actinopterygii</taxon>
        <taxon>Neopterygii</taxon>
        <taxon>Teleostei</taxon>
        <taxon>Neoteleostei</taxon>
        <taxon>Acanthomorphata</taxon>
        <taxon>Ovalentaria</taxon>
        <taxon>Atherinomorphae</taxon>
        <taxon>Beloniformes</taxon>
        <taxon>Adrianichthyidae</taxon>
        <taxon>Oryziinae</taxon>
        <taxon>Oryzias</taxon>
    </lineage>
</organism>
<dbReference type="InterPro" id="IPR013783">
    <property type="entry name" value="Ig-like_fold"/>
</dbReference>
<dbReference type="InterPro" id="IPR036179">
    <property type="entry name" value="Ig-like_dom_sf"/>
</dbReference>
<dbReference type="InterPro" id="IPR013151">
    <property type="entry name" value="Immunoglobulin_dom"/>
</dbReference>
<protein>
    <submittedName>
        <fullName evidence="5">CD79b molecule</fullName>
    </submittedName>
</protein>
<keyword evidence="2" id="KW-1133">Transmembrane helix</keyword>
<reference evidence="5" key="4">
    <citation type="submission" date="2025-09" db="UniProtKB">
        <authorList>
            <consortium name="Ensembl"/>
        </authorList>
    </citation>
    <scope>IDENTIFICATION</scope>
    <source>
        <strain evidence="5">HSOK</strain>
    </source>
</reference>
<dbReference type="CDD" id="cd00099">
    <property type="entry name" value="IgV"/>
    <property type="match status" value="1"/>
</dbReference>
<dbReference type="Gene3D" id="2.60.40.10">
    <property type="entry name" value="Immunoglobulins"/>
    <property type="match status" value="1"/>
</dbReference>
<dbReference type="SUPFAM" id="SSF48726">
    <property type="entry name" value="Immunoglobulin"/>
    <property type="match status" value="1"/>
</dbReference>
<keyword evidence="1" id="KW-0393">Immunoglobulin domain</keyword>
<dbReference type="Pfam" id="PF00047">
    <property type="entry name" value="ig"/>
    <property type="match status" value="1"/>
</dbReference>
<keyword evidence="2" id="KW-0812">Transmembrane</keyword>
<evidence type="ECO:0000256" key="2">
    <source>
        <dbReference type="SAM" id="Phobius"/>
    </source>
</evidence>
<reference evidence="5" key="3">
    <citation type="submission" date="2025-08" db="UniProtKB">
        <authorList>
            <consortium name="Ensembl"/>
        </authorList>
    </citation>
    <scope>IDENTIFICATION</scope>
    <source>
        <strain evidence="5">HSOK</strain>
    </source>
</reference>
<evidence type="ECO:0000313" key="5">
    <source>
        <dbReference type="Ensembl" id="ENSORLP00015000645.1"/>
    </source>
</evidence>
<dbReference type="SMART" id="SM00409">
    <property type="entry name" value="IG"/>
    <property type="match status" value="1"/>
</dbReference>
<dbReference type="PANTHER" id="PTHR14334">
    <property type="entry name" value="B-CELL ANTIGEN RECEPTOR COMPLEX-ASSOCIATED PROTEIN"/>
    <property type="match status" value="1"/>
</dbReference>
<dbReference type="Ensembl" id="ENSORLT00015013988.1">
    <property type="protein sequence ID" value="ENSORLP00015000645.1"/>
    <property type="gene ID" value="ENSORLG00015000012.1"/>
</dbReference>
<feature type="transmembrane region" description="Helical" evidence="2">
    <location>
        <begin position="137"/>
        <end position="155"/>
    </location>
</feature>
<dbReference type="Proteomes" id="UP000265200">
    <property type="component" value="Chromosome 19"/>
</dbReference>
<evidence type="ECO:0000313" key="6">
    <source>
        <dbReference type="Proteomes" id="UP000265200"/>
    </source>
</evidence>
<dbReference type="SMART" id="SM00408">
    <property type="entry name" value="IGc2"/>
    <property type="match status" value="1"/>
</dbReference>
<dbReference type="InterPro" id="IPR003599">
    <property type="entry name" value="Ig_sub"/>
</dbReference>
<evidence type="ECO:0000256" key="1">
    <source>
        <dbReference type="ARBA" id="ARBA00023319"/>
    </source>
</evidence>
<sequence>MCWIQAGWCMLVLISVSAALQISQKPRFYGVKTGSNVKIFCESKEQRGKGNVFWYRIDKYDETDVKKDPLKMDERFRPQNSSSKSVISTLTILNTREEDTGVYFCKADTTWGPGTEIRVVKHIDFNKAQHMSKLKDGLIILQGLLLAVCIAAILLRKHKQFEKSDSMYEEPEMDHIYEGLVIETCGDLYEDLTLYSQPEIAEAPWE</sequence>